<protein>
    <submittedName>
        <fullName evidence="1">Uncharacterized protein</fullName>
    </submittedName>
</protein>
<proteinExistence type="predicted"/>
<name>A0A1D3JVK1_PSEVE</name>
<reference evidence="2" key="1">
    <citation type="submission" date="2016-07" db="EMBL/GenBank/DDBJ databases">
        <authorList>
            <person name="Florea S."/>
            <person name="Webb J.S."/>
            <person name="Jaromczyk J."/>
            <person name="Schardl C.L."/>
        </authorList>
    </citation>
    <scope>NUCLEOTIDE SEQUENCE [LARGE SCALE GENOMIC DNA]</scope>
    <source>
        <strain evidence="2">1YdBTEX2</strain>
    </source>
</reference>
<dbReference type="AlphaFoldDB" id="A0A1D3JVK1"/>
<dbReference type="Proteomes" id="UP000245431">
    <property type="component" value="Chromosome PVE_r1"/>
</dbReference>
<sequence>MTNERIPTISREKLLKELSELPEGAEISFSGLRFVQFRQSQQSPPRFQIVFDPQVYRTAAGEVVVDNPE</sequence>
<dbReference type="EMBL" id="LT599583">
    <property type="protein sequence ID" value="SBW80108.1"/>
    <property type="molecule type" value="Genomic_DNA"/>
</dbReference>
<evidence type="ECO:0000313" key="1">
    <source>
        <dbReference type="EMBL" id="SBW80108.1"/>
    </source>
</evidence>
<organism evidence="1 2">
    <name type="scientific">Pseudomonas veronii 1YdBTEX2</name>
    <dbReference type="NCBI Taxonomy" id="1295141"/>
    <lineage>
        <taxon>Bacteria</taxon>
        <taxon>Pseudomonadati</taxon>
        <taxon>Pseudomonadota</taxon>
        <taxon>Gammaproteobacteria</taxon>
        <taxon>Pseudomonadales</taxon>
        <taxon>Pseudomonadaceae</taxon>
        <taxon>Pseudomonas</taxon>
    </lineage>
</organism>
<accession>A0A1D3JVK1</accession>
<gene>
    <name evidence="1" type="ORF">PVE_R1G2222</name>
</gene>
<evidence type="ECO:0000313" key="2">
    <source>
        <dbReference type="Proteomes" id="UP000245431"/>
    </source>
</evidence>